<name>A0A6B0TTB9_9RHOB</name>
<proteinExistence type="predicted"/>
<dbReference type="InterPro" id="IPR011250">
    <property type="entry name" value="OMP/PagP_B-barrel"/>
</dbReference>
<accession>A0A6B0TTB9</accession>
<sequence length="219" mass="23068">MLKPILAMTTAAALMPAVASADPLFYNGFYAGVQGQLTYKNSQDFTFAPGADIKTDLDTGYGAGLVLGYGFGDFGAGGARGELELAYTKADVESHALNGAKQDGSRGTVTTTAAFLNGYYDFRIANPRVSPYLGAGIGYGEVKFDDYGIPGVQALNDSTRTWGYQLMGGVSYALNDRSALYGDIRFKSFPGTSVTSEGGVNNDIDVNSTSLNIGVRFGF</sequence>
<protein>
    <submittedName>
        <fullName evidence="4">Outer membrane beta-barrel protein</fullName>
    </submittedName>
</protein>
<dbReference type="Gene3D" id="2.40.160.20">
    <property type="match status" value="1"/>
</dbReference>
<feature type="domain" description="Outer membrane protein beta-barrel" evidence="3">
    <location>
        <begin position="6"/>
        <end position="217"/>
    </location>
</feature>
<dbReference type="SUPFAM" id="SSF56925">
    <property type="entry name" value="OMPA-like"/>
    <property type="match status" value="1"/>
</dbReference>
<feature type="signal peptide" evidence="2">
    <location>
        <begin position="1"/>
        <end position="21"/>
    </location>
</feature>
<feature type="chain" id="PRO_5025528130" evidence="2">
    <location>
        <begin position="22"/>
        <end position="219"/>
    </location>
</feature>
<evidence type="ECO:0000313" key="4">
    <source>
        <dbReference type="EMBL" id="MXU64482.1"/>
    </source>
</evidence>
<evidence type="ECO:0000256" key="1">
    <source>
        <dbReference type="ARBA" id="ARBA00022729"/>
    </source>
</evidence>
<evidence type="ECO:0000259" key="3">
    <source>
        <dbReference type="Pfam" id="PF13505"/>
    </source>
</evidence>
<organism evidence="4 5">
    <name type="scientific">Oceanomicrobium pacificus</name>
    <dbReference type="NCBI Taxonomy" id="2692916"/>
    <lineage>
        <taxon>Bacteria</taxon>
        <taxon>Pseudomonadati</taxon>
        <taxon>Pseudomonadota</taxon>
        <taxon>Alphaproteobacteria</taxon>
        <taxon>Rhodobacterales</taxon>
        <taxon>Paracoccaceae</taxon>
        <taxon>Oceanomicrobium</taxon>
    </lineage>
</organism>
<reference evidence="4 5" key="1">
    <citation type="submission" date="2019-12" db="EMBL/GenBank/DDBJ databases">
        <title>Strain KN286 was isolated from seawater, which was collected from Caroline Seamount in the tropical western Pacific.</title>
        <authorList>
            <person name="Wang Q."/>
        </authorList>
    </citation>
    <scope>NUCLEOTIDE SEQUENCE [LARGE SCALE GENOMIC DNA]</scope>
    <source>
        <strain evidence="4 5">KN286</strain>
    </source>
</reference>
<evidence type="ECO:0000256" key="2">
    <source>
        <dbReference type="SAM" id="SignalP"/>
    </source>
</evidence>
<keyword evidence="1 2" id="KW-0732">Signal</keyword>
<dbReference type="Pfam" id="PF13505">
    <property type="entry name" value="OMP_b-brl"/>
    <property type="match status" value="1"/>
</dbReference>
<dbReference type="EMBL" id="WUWG01000001">
    <property type="protein sequence ID" value="MXU64482.1"/>
    <property type="molecule type" value="Genomic_DNA"/>
</dbReference>
<dbReference type="Proteomes" id="UP000436016">
    <property type="component" value="Unassembled WGS sequence"/>
</dbReference>
<dbReference type="RefSeq" id="WP_160851896.1">
    <property type="nucleotide sequence ID" value="NZ_WUWG01000001.1"/>
</dbReference>
<dbReference type="InterPro" id="IPR027385">
    <property type="entry name" value="Beta-barrel_OMP"/>
</dbReference>
<gene>
    <name evidence="4" type="ORF">GSH16_03405</name>
</gene>
<dbReference type="AlphaFoldDB" id="A0A6B0TTB9"/>
<comment type="caution">
    <text evidence="4">The sequence shown here is derived from an EMBL/GenBank/DDBJ whole genome shotgun (WGS) entry which is preliminary data.</text>
</comment>
<keyword evidence="5" id="KW-1185">Reference proteome</keyword>
<evidence type="ECO:0000313" key="5">
    <source>
        <dbReference type="Proteomes" id="UP000436016"/>
    </source>
</evidence>